<proteinExistence type="inferred from homology"/>
<reference evidence="11 12" key="1">
    <citation type="submission" date="2020-12" db="EMBL/GenBank/DDBJ databases">
        <title>FDA dAtabase for Regulatory Grade micrObial Sequences (FDA-ARGOS): Supporting development and validation of Infectious Disease Dx tests.</title>
        <authorList>
            <person name="Sproer C."/>
            <person name="Gronow S."/>
            <person name="Severitt S."/>
            <person name="Schroder I."/>
            <person name="Tallon L."/>
            <person name="Sadzewicz L."/>
            <person name="Zhao X."/>
            <person name="Boylan J."/>
            <person name="Ott S."/>
            <person name="Bowen H."/>
            <person name="Vavikolanu K."/>
            <person name="Mehta A."/>
            <person name="Aluvathingal J."/>
            <person name="Nadendla S."/>
            <person name="Lowell S."/>
            <person name="Myers T."/>
            <person name="Yan Y."/>
            <person name="Sichtig H."/>
        </authorList>
    </citation>
    <scope>NUCLEOTIDE SEQUENCE [LARGE SCALE GENOMIC DNA]</scope>
    <source>
        <strain evidence="11 12">FDAARGOS_871</strain>
    </source>
</reference>
<protein>
    <recommendedName>
        <fullName evidence="10">Large-conductance mechanosensitive channel</fullName>
    </recommendedName>
</protein>
<dbReference type="InterPro" id="IPR037673">
    <property type="entry name" value="MSC/AndL"/>
</dbReference>
<dbReference type="InterPro" id="IPR001185">
    <property type="entry name" value="MS_channel"/>
</dbReference>
<dbReference type="InterPro" id="IPR019823">
    <property type="entry name" value="Mechanosensitive_channel_CS"/>
</dbReference>
<accession>A0A7T3BLP5</accession>
<dbReference type="EMBL" id="CP065726">
    <property type="protein sequence ID" value="QPT37882.1"/>
    <property type="molecule type" value="Genomic_DNA"/>
</dbReference>
<evidence type="ECO:0000256" key="4">
    <source>
        <dbReference type="ARBA" id="ARBA00022475"/>
    </source>
</evidence>
<dbReference type="NCBIfam" id="TIGR00220">
    <property type="entry name" value="mscL"/>
    <property type="match status" value="1"/>
</dbReference>
<sequence>MSIASEFKQFIMRGNVIDLAVGMVVGTAFSGIVKSLVDDVIMPPIGILIGGVDFSNLFITLKDGASVPEAGYPTLAAAQAAGAVTLNIGLFVNSIISFLIIAAAIFAVVKVINSMKHASESEKSEPAGPSEEILLLREIRDALNKK</sequence>
<dbReference type="Gene3D" id="1.10.1200.120">
    <property type="entry name" value="Large-conductance mechanosensitive channel, MscL, domain 1"/>
    <property type="match status" value="1"/>
</dbReference>
<evidence type="ECO:0000313" key="11">
    <source>
        <dbReference type="EMBL" id="QPT37882.1"/>
    </source>
</evidence>
<keyword evidence="8 10" id="KW-0472">Membrane</keyword>
<dbReference type="GO" id="GO:0008381">
    <property type="term" value="F:mechanosensitive monoatomic ion channel activity"/>
    <property type="evidence" value="ECO:0007669"/>
    <property type="project" value="UniProtKB-UniRule"/>
</dbReference>
<feature type="transmembrane region" description="Helical" evidence="10">
    <location>
        <begin position="12"/>
        <end position="33"/>
    </location>
</feature>
<dbReference type="GO" id="GO:0005886">
    <property type="term" value="C:plasma membrane"/>
    <property type="evidence" value="ECO:0007669"/>
    <property type="project" value="UniProtKB-SubCell"/>
</dbReference>
<dbReference type="PANTHER" id="PTHR30266:SF2">
    <property type="entry name" value="LARGE-CONDUCTANCE MECHANOSENSITIVE CHANNEL"/>
    <property type="match status" value="1"/>
</dbReference>
<evidence type="ECO:0000256" key="10">
    <source>
        <dbReference type="HAMAP-Rule" id="MF_00115"/>
    </source>
</evidence>
<dbReference type="Proteomes" id="UP000594865">
    <property type="component" value="Chromosome"/>
</dbReference>
<name>A0A7T3BLP5_NEICI</name>
<dbReference type="RefSeq" id="WP_107959664.1">
    <property type="nucleotide sequence ID" value="NZ_CAUJPF010000001.1"/>
</dbReference>
<evidence type="ECO:0000256" key="5">
    <source>
        <dbReference type="ARBA" id="ARBA00022692"/>
    </source>
</evidence>
<feature type="transmembrane region" description="Helical" evidence="10">
    <location>
        <begin position="88"/>
        <end position="109"/>
    </location>
</feature>
<comment type="subcellular location">
    <subcellularLocation>
        <location evidence="10">Cell inner membrane</location>
        <topology evidence="10">Multi-pass membrane protein</topology>
    </subcellularLocation>
    <subcellularLocation>
        <location evidence="1">Cell membrane</location>
        <topology evidence="1">Multi-pass membrane protein</topology>
    </subcellularLocation>
</comment>
<dbReference type="InterPro" id="IPR036019">
    <property type="entry name" value="MscL_channel"/>
</dbReference>
<keyword evidence="5 10" id="KW-0812">Transmembrane</keyword>
<dbReference type="Pfam" id="PF01741">
    <property type="entry name" value="MscL"/>
    <property type="match status" value="1"/>
</dbReference>
<keyword evidence="7 10" id="KW-0406">Ion transport</keyword>
<organism evidence="11 12">
    <name type="scientific">Neisseria cinerea</name>
    <dbReference type="NCBI Taxonomy" id="483"/>
    <lineage>
        <taxon>Bacteria</taxon>
        <taxon>Pseudomonadati</taxon>
        <taxon>Pseudomonadota</taxon>
        <taxon>Betaproteobacteria</taxon>
        <taxon>Neisseriales</taxon>
        <taxon>Neisseriaceae</taxon>
        <taxon>Neisseria</taxon>
    </lineage>
</organism>
<comment type="similarity">
    <text evidence="2 10">Belongs to the MscL family.</text>
</comment>
<keyword evidence="4 10" id="KW-1003">Cell membrane</keyword>
<keyword evidence="3 10" id="KW-0813">Transport</keyword>
<dbReference type="PANTHER" id="PTHR30266">
    <property type="entry name" value="MECHANOSENSITIVE CHANNEL MSCL"/>
    <property type="match status" value="1"/>
</dbReference>
<keyword evidence="6 10" id="KW-1133">Transmembrane helix</keyword>
<keyword evidence="9 10" id="KW-0407">Ion channel</keyword>
<comment type="function">
    <text evidence="10">Channel that opens in response to stretch forces in the membrane lipid bilayer. May participate in the regulation of osmotic pressure changes within the cell.</text>
</comment>
<evidence type="ECO:0000256" key="1">
    <source>
        <dbReference type="ARBA" id="ARBA00004651"/>
    </source>
</evidence>
<dbReference type="HAMAP" id="MF_00115">
    <property type="entry name" value="MscL"/>
    <property type="match status" value="1"/>
</dbReference>
<dbReference type="NCBIfam" id="NF001843">
    <property type="entry name" value="PRK00567.1-4"/>
    <property type="match status" value="1"/>
</dbReference>
<evidence type="ECO:0000256" key="8">
    <source>
        <dbReference type="ARBA" id="ARBA00023136"/>
    </source>
</evidence>
<evidence type="ECO:0000256" key="7">
    <source>
        <dbReference type="ARBA" id="ARBA00023065"/>
    </source>
</evidence>
<evidence type="ECO:0000256" key="6">
    <source>
        <dbReference type="ARBA" id="ARBA00022989"/>
    </source>
</evidence>
<dbReference type="AlphaFoldDB" id="A0A7T3BLP5"/>
<evidence type="ECO:0000256" key="3">
    <source>
        <dbReference type="ARBA" id="ARBA00022448"/>
    </source>
</evidence>
<evidence type="ECO:0000256" key="2">
    <source>
        <dbReference type="ARBA" id="ARBA00007254"/>
    </source>
</evidence>
<comment type="subunit">
    <text evidence="10">Homopentamer.</text>
</comment>
<dbReference type="GeneID" id="84020437"/>
<evidence type="ECO:0000256" key="9">
    <source>
        <dbReference type="ARBA" id="ARBA00023303"/>
    </source>
</evidence>
<keyword evidence="10" id="KW-0997">Cell inner membrane</keyword>
<dbReference type="SUPFAM" id="SSF81330">
    <property type="entry name" value="Gated mechanosensitive channel"/>
    <property type="match status" value="1"/>
</dbReference>
<dbReference type="PROSITE" id="PS01327">
    <property type="entry name" value="MSCL"/>
    <property type="match status" value="1"/>
</dbReference>
<dbReference type="PRINTS" id="PR01264">
    <property type="entry name" value="MECHCHANNEL"/>
</dbReference>
<keyword evidence="12" id="KW-1185">Reference proteome</keyword>
<dbReference type="NCBIfam" id="NF010557">
    <property type="entry name" value="PRK13952.1"/>
    <property type="match status" value="1"/>
</dbReference>
<evidence type="ECO:0000313" key="12">
    <source>
        <dbReference type="Proteomes" id="UP000594865"/>
    </source>
</evidence>
<gene>
    <name evidence="10 11" type="primary">mscL</name>
    <name evidence="11" type="ORF">I6G28_08300</name>
</gene>